<sequence length="185" mass="20767">MASSKQLNKVSKFLSFVLRHKPEAIGLELDTNGWANIDDLISKANASSEPINLDRTLIQEVVDTSDKKRFIISDDGQNIRANQGHSINVDLQLKPVTPPEFLYHGTATRFLNSILQEGLKPQQRQYVHLSTDIETATAVGQRYGKPLILKIKALLMHEQGFVFYQSENGVWLTESVPSTYLISQS</sequence>
<dbReference type="InterPro" id="IPR042081">
    <property type="entry name" value="RNA_2'-PTrans_C"/>
</dbReference>
<dbReference type="NCBIfam" id="NF002014">
    <property type="entry name" value="PRK00819.1-4"/>
    <property type="match status" value="1"/>
</dbReference>
<dbReference type="AlphaFoldDB" id="A0A2T1K7A0"/>
<comment type="caution">
    <text evidence="6">The sequence shown here is derived from an EMBL/GenBank/DDBJ whole genome shotgun (WGS) entry which is preliminary data.</text>
</comment>
<dbReference type="OrthoDB" id="4537997at2"/>
<dbReference type="GO" id="GO:0006388">
    <property type="term" value="P:tRNA splicing, via endonucleolytic cleavage and ligation"/>
    <property type="evidence" value="ECO:0007669"/>
    <property type="project" value="UniProtKB-UniRule"/>
</dbReference>
<organism evidence="6 7">
    <name type="scientific">Marinobacter fuscus</name>
    <dbReference type="NCBI Taxonomy" id="2109942"/>
    <lineage>
        <taxon>Bacteria</taxon>
        <taxon>Pseudomonadati</taxon>
        <taxon>Pseudomonadota</taxon>
        <taxon>Gammaproteobacteria</taxon>
        <taxon>Pseudomonadales</taxon>
        <taxon>Marinobacteraceae</taxon>
        <taxon>Marinobacter</taxon>
    </lineage>
</organism>
<dbReference type="HAMAP" id="MF_00299">
    <property type="entry name" value="KptA"/>
    <property type="match status" value="1"/>
</dbReference>
<dbReference type="PANTHER" id="PTHR12684:SF2">
    <property type="entry name" value="TRNA 2'-PHOSPHOTRANSFERASE 1"/>
    <property type="match status" value="1"/>
</dbReference>
<name>A0A2T1K7A0_9GAMM</name>
<dbReference type="Pfam" id="PF01885">
    <property type="entry name" value="PTS_2-RNA"/>
    <property type="match status" value="1"/>
</dbReference>
<dbReference type="InterPro" id="IPR022928">
    <property type="entry name" value="RNA_2'-PTrans_KptA"/>
</dbReference>
<dbReference type="PANTHER" id="PTHR12684">
    <property type="entry name" value="PUTATIVE PHOSPHOTRANSFERASE"/>
    <property type="match status" value="1"/>
</dbReference>
<comment type="function">
    <text evidence="4 5">Removes the 2'-phosphate from RNA via an intermediate in which the phosphate is ADP-ribosylated by NAD followed by a presumed transesterification to release the RNA and generate ADP-ribose 1''-2''-cyclic phosphate (APPR&gt;P). May function as an ADP-ribosylase.</text>
</comment>
<dbReference type="RefSeq" id="WP_106763148.1">
    <property type="nucleotide sequence ID" value="NZ_PXNP01000089.1"/>
</dbReference>
<evidence type="ECO:0000313" key="7">
    <source>
        <dbReference type="Proteomes" id="UP000239866"/>
    </source>
</evidence>
<keyword evidence="2 5" id="KW-0808">Transferase</keyword>
<dbReference type="GO" id="GO:0003950">
    <property type="term" value="F:NAD+ poly-ADP-ribosyltransferase activity"/>
    <property type="evidence" value="ECO:0007669"/>
    <property type="project" value="InterPro"/>
</dbReference>
<dbReference type="InterPro" id="IPR042080">
    <property type="entry name" value="RNA_2'-PTrans_N"/>
</dbReference>
<keyword evidence="3 5" id="KW-0520">NAD</keyword>
<gene>
    <name evidence="5" type="primary">kptA</name>
    <name evidence="6" type="ORF">C7H09_12410</name>
</gene>
<dbReference type="Gene3D" id="3.20.170.30">
    <property type="match status" value="1"/>
</dbReference>
<evidence type="ECO:0000313" key="6">
    <source>
        <dbReference type="EMBL" id="PSF05918.1"/>
    </source>
</evidence>
<evidence type="ECO:0000256" key="5">
    <source>
        <dbReference type="HAMAP-Rule" id="MF_00299"/>
    </source>
</evidence>
<dbReference type="GO" id="GO:0000215">
    <property type="term" value="F:tRNA 2'-phosphotransferase activity"/>
    <property type="evidence" value="ECO:0007669"/>
    <property type="project" value="TreeGrafter"/>
</dbReference>
<reference evidence="6 7" key="1">
    <citation type="submission" date="2018-03" db="EMBL/GenBank/DDBJ databases">
        <title>Marinobacter brunus sp. nov., a marine bacterium of Gamma-proteobacteria isolated from the surface seawater of the South China Sea.</title>
        <authorList>
            <person name="Cheng H."/>
            <person name="Wu Y.-H."/>
            <person name="Xamxidin M."/>
            <person name="Xu X.-W."/>
        </authorList>
    </citation>
    <scope>NUCLEOTIDE SEQUENCE [LARGE SCALE GENOMIC DNA]</scope>
    <source>
        <strain evidence="6 7">NH169-3</strain>
    </source>
</reference>
<keyword evidence="7" id="KW-1185">Reference proteome</keyword>
<accession>A0A2T1K7A0</accession>
<dbReference type="EC" id="2.7.1.-" evidence="5"/>
<dbReference type="Proteomes" id="UP000239866">
    <property type="component" value="Unassembled WGS sequence"/>
</dbReference>
<dbReference type="Gene3D" id="1.10.10.970">
    <property type="entry name" value="RNA 2'-phosphotransferase, Tpt1/KptA family, N-terminal domain"/>
    <property type="match status" value="1"/>
</dbReference>
<evidence type="ECO:0000256" key="3">
    <source>
        <dbReference type="ARBA" id="ARBA00023027"/>
    </source>
</evidence>
<dbReference type="EMBL" id="PXNP01000089">
    <property type="protein sequence ID" value="PSF05918.1"/>
    <property type="molecule type" value="Genomic_DNA"/>
</dbReference>
<evidence type="ECO:0000256" key="1">
    <source>
        <dbReference type="ARBA" id="ARBA00009836"/>
    </source>
</evidence>
<dbReference type="InterPro" id="IPR002745">
    <property type="entry name" value="Ptrans_KptA/Tpt1"/>
</dbReference>
<dbReference type="SUPFAM" id="SSF56399">
    <property type="entry name" value="ADP-ribosylation"/>
    <property type="match status" value="1"/>
</dbReference>
<proteinExistence type="inferred from homology"/>
<evidence type="ECO:0000256" key="4">
    <source>
        <dbReference type="ARBA" id="ARBA00025212"/>
    </source>
</evidence>
<protein>
    <recommendedName>
        <fullName evidence="5">Probable RNA 2'-phosphotransferase</fullName>
        <ecNumber evidence="5">2.7.1.-</ecNumber>
    </recommendedName>
</protein>
<evidence type="ECO:0000256" key="2">
    <source>
        <dbReference type="ARBA" id="ARBA00022679"/>
    </source>
</evidence>
<comment type="similarity">
    <text evidence="1 5">Belongs to the KptA/TPT1 family.</text>
</comment>